<accession>A0ABU0A4Z0</accession>
<dbReference type="EMBL" id="JAUSUG010000033">
    <property type="protein sequence ID" value="MDQ0257753.1"/>
    <property type="molecule type" value="Genomic_DNA"/>
</dbReference>
<evidence type="ECO:0000313" key="1">
    <source>
        <dbReference type="EMBL" id="MDQ0257753.1"/>
    </source>
</evidence>
<proteinExistence type="predicted"/>
<name>A0ABU0A4Z0_9BACI</name>
<organism evidence="1 2">
    <name type="scientific">Evansella vedderi</name>
    <dbReference type="NCBI Taxonomy" id="38282"/>
    <lineage>
        <taxon>Bacteria</taxon>
        <taxon>Bacillati</taxon>
        <taxon>Bacillota</taxon>
        <taxon>Bacilli</taxon>
        <taxon>Bacillales</taxon>
        <taxon>Bacillaceae</taxon>
        <taxon>Evansella</taxon>
    </lineage>
</organism>
<sequence>MEKYKINGAIGQLYYLFHRKSGFIWSGDCSLGSMIRNVFYPFTQNHRQVACDFLFGKTTKGTSGMFSCFPFQRSNVYWYVAIVWKSNN</sequence>
<comment type="caution">
    <text evidence="1">The sequence shown here is derived from an EMBL/GenBank/DDBJ whole genome shotgun (WGS) entry which is preliminary data.</text>
</comment>
<reference evidence="1 2" key="1">
    <citation type="submission" date="2023-07" db="EMBL/GenBank/DDBJ databases">
        <title>Genomic Encyclopedia of Type Strains, Phase IV (KMG-IV): sequencing the most valuable type-strain genomes for metagenomic binning, comparative biology and taxonomic classification.</title>
        <authorList>
            <person name="Goeker M."/>
        </authorList>
    </citation>
    <scope>NUCLEOTIDE SEQUENCE [LARGE SCALE GENOMIC DNA]</scope>
    <source>
        <strain evidence="1 2">DSM 9768</strain>
    </source>
</reference>
<dbReference type="Proteomes" id="UP001230005">
    <property type="component" value="Unassembled WGS sequence"/>
</dbReference>
<gene>
    <name evidence="1" type="ORF">J2S74_005215</name>
</gene>
<protein>
    <submittedName>
        <fullName evidence="1">Uncharacterized protein</fullName>
    </submittedName>
</protein>
<evidence type="ECO:0000313" key="2">
    <source>
        <dbReference type="Proteomes" id="UP001230005"/>
    </source>
</evidence>
<keyword evidence="2" id="KW-1185">Reference proteome</keyword>